<feature type="domain" description="Glycosyltransferase 2-like" evidence="1">
    <location>
        <begin position="1"/>
        <end position="153"/>
    </location>
</feature>
<dbReference type="SUPFAM" id="SSF53448">
    <property type="entry name" value="Nucleotide-diphospho-sugar transferases"/>
    <property type="match status" value="1"/>
</dbReference>
<dbReference type="Gene3D" id="3.90.550.10">
    <property type="entry name" value="Spore Coat Polysaccharide Biosynthesis Protein SpsA, Chain A"/>
    <property type="match status" value="1"/>
</dbReference>
<dbReference type="Proteomes" id="UP001317822">
    <property type="component" value="Chromosome"/>
</dbReference>
<dbReference type="CDD" id="cd00761">
    <property type="entry name" value="Glyco_tranf_GTA_type"/>
    <property type="match status" value="1"/>
</dbReference>
<keyword evidence="3" id="KW-1185">Reference proteome</keyword>
<name>A0ABM8DEM2_9GAMM</name>
<dbReference type="RefSeq" id="WP_281779022.1">
    <property type="nucleotide sequence ID" value="NZ_AP027041.1"/>
</dbReference>
<accession>A0ABM8DEM2</accession>
<dbReference type="PANTHER" id="PTHR22916:SF3">
    <property type="entry name" value="UDP-GLCNAC:BETAGAL BETA-1,3-N-ACETYLGLUCOSAMINYLTRANSFERASE-LIKE PROTEIN 1"/>
    <property type="match status" value="1"/>
</dbReference>
<evidence type="ECO:0000259" key="1">
    <source>
        <dbReference type="Pfam" id="PF00535"/>
    </source>
</evidence>
<organism evidence="2 3">
    <name type="scientific">Lysobacter auxotrophicus</name>
    <dbReference type="NCBI Taxonomy" id="2992573"/>
    <lineage>
        <taxon>Bacteria</taxon>
        <taxon>Pseudomonadati</taxon>
        <taxon>Pseudomonadota</taxon>
        <taxon>Gammaproteobacteria</taxon>
        <taxon>Lysobacterales</taxon>
        <taxon>Lysobacteraceae</taxon>
        <taxon>Lysobacter</taxon>
    </lineage>
</organism>
<dbReference type="EMBL" id="AP027041">
    <property type="protein sequence ID" value="BDU17057.1"/>
    <property type="molecule type" value="Genomic_DNA"/>
</dbReference>
<evidence type="ECO:0000313" key="2">
    <source>
        <dbReference type="EMBL" id="BDU17057.1"/>
    </source>
</evidence>
<reference evidence="2 3" key="1">
    <citation type="journal article" date="2023" name="Int. J. Syst. Evol. Microbiol.">
        <title>Physiological and genomic analyses of cobalamin (vitamin B12)-auxotrophy of Lysobacter auxotrophicus sp. nov., a methionine-auxotrophic chitinolytic bacterium isolated from chitin-treated soil.</title>
        <authorList>
            <person name="Saito A."/>
            <person name="Dohra H."/>
            <person name="Hamada M."/>
            <person name="Moriuchi R."/>
            <person name="Kotsuchibashi Y."/>
            <person name="Mori K."/>
        </authorList>
    </citation>
    <scope>NUCLEOTIDE SEQUENCE [LARGE SCALE GENOMIC DNA]</scope>
    <source>
        <strain evidence="2 3">5-21a</strain>
    </source>
</reference>
<sequence length="264" mass="29662">MPCYRCGATIGDSVASVYAQTLRPAQVVLVDDASPDDTIGALHAVAAQYPPGWIEVVQLPKNGGPSAARNAGWERSTQPYVAFLDADDTWVPTKIELQMRALRADPQIALLAHRMLVRERDRPAPPAPREARTHIVPRRRLLLNNPFPTASVVLRRDLPFRFDENYRRVEDFLLWGQIGFSGYRCAKLDQVLAYWHKANYGAGGLSEDLKAMHRAGREVRRELLRQGLVTYPEHCFARSIGMVRKARQRMLLALRRATEGGATP</sequence>
<dbReference type="Pfam" id="PF00535">
    <property type="entry name" value="Glycos_transf_2"/>
    <property type="match status" value="1"/>
</dbReference>
<gene>
    <name evidence="2" type="ORF">LA521A_22580</name>
</gene>
<dbReference type="PANTHER" id="PTHR22916">
    <property type="entry name" value="GLYCOSYLTRANSFERASE"/>
    <property type="match status" value="1"/>
</dbReference>
<evidence type="ECO:0000313" key="3">
    <source>
        <dbReference type="Proteomes" id="UP001317822"/>
    </source>
</evidence>
<proteinExistence type="predicted"/>
<dbReference type="InterPro" id="IPR029044">
    <property type="entry name" value="Nucleotide-diphossugar_trans"/>
</dbReference>
<protein>
    <submittedName>
        <fullName evidence="2">Glycosyltransferase</fullName>
    </submittedName>
</protein>
<dbReference type="InterPro" id="IPR001173">
    <property type="entry name" value="Glyco_trans_2-like"/>
</dbReference>